<dbReference type="EMBL" id="JAHUTI010023650">
    <property type="protein sequence ID" value="MED6240305.1"/>
    <property type="molecule type" value="Genomic_DNA"/>
</dbReference>
<reference evidence="2 3" key="1">
    <citation type="submission" date="2021-07" db="EMBL/GenBank/DDBJ databases">
        <authorList>
            <person name="Palmer J.M."/>
        </authorList>
    </citation>
    <scope>NUCLEOTIDE SEQUENCE [LARGE SCALE GENOMIC DNA]</scope>
    <source>
        <strain evidence="2 3">AT_MEX2019</strain>
        <tissue evidence="2">Muscle</tissue>
    </source>
</reference>
<keyword evidence="3" id="KW-1185">Reference proteome</keyword>
<evidence type="ECO:0000313" key="2">
    <source>
        <dbReference type="EMBL" id="MED6240305.1"/>
    </source>
</evidence>
<evidence type="ECO:0000256" key="1">
    <source>
        <dbReference type="SAM" id="Phobius"/>
    </source>
</evidence>
<organism evidence="2 3">
    <name type="scientific">Ataeniobius toweri</name>
    <dbReference type="NCBI Taxonomy" id="208326"/>
    <lineage>
        <taxon>Eukaryota</taxon>
        <taxon>Metazoa</taxon>
        <taxon>Chordata</taxon>
        <taxon>Craniata</taxon>
        <taxon>Vertebrata</taxon>
        <taxon>Euteleostomi</taxon>
        <taxon>Actinopterygii</taxon>
        <taxon>Neopterygii</taxon>
        <taxon>Teleostei</taxon>
        <taxon>Neoteleostei</taxon>
        <taxon>Acanthomorphata</taxon>
        <taxon>Ovalentaria</taxon>
        <taxon>Atherinomorphae</taxon>
        <taxon>Cyprinodontiformes</taxon>
        <taxon>Goodeidae</taxon>
        <taxon>Ataeniobius</taxon>
    </lineage>
</organism>
<keyword evidence="1" id="KW-1133">Transmembrane helix</keyword>
<accession>A0ABU7AR16</accession>
<comment type="caution">
    <text evidence="2">The sequence shown here is derived from an EMBL/GenBank/DDBJ whole genome shotgun (WGS) entry which is preliminary data.</text>
</comment>
<keyword evidence="1" id="KW-0812">Transmembrane</keyword>
<gene>
    <name evidence="2" type="ORF">ATANTOWER_019057</name>
</gene>
<proteinExistence type="predicted"/>
<keyword evidence="1" id="KW-0472">Membrane</keyword>
<feature type="transmembrane region" description="Helical" evidence="1">
    <location>
        <begin position="6"/>
        <end position="23"/>
    </location>
</feature>
<dbReference type="Proteomes" id="UP001345963">
    <property type="component" value="Unassembled WGS sequence"/>
</dbReference>
<protein>
    <submittedName>
        <fullName evidence="2">Uncharacterized protein</fullName>
    </submittedName>
</protein>
<name>A0ABU7AR16_9TELE</name>
<sequence length="108" mass="13006">MPCPDIPCLAVSFCYLYIINYLYSIKYIKFFKYPSCCYPPVCNWVLYQEPHYTEGLYKSFGQKSERRMKVCERSDTWGFTSLYVQTFKCIQTFLILKILEQKTNNREK</sequence>
<evidence type="ECO:0000313" key="3">
    <source>
        <dbReference type="Proteomes" id="UP001345963"/>
    </source>
</evidence>